<dbReference type="RefSeq" id="WP_130037276.1">
    <property type="nucleotide sequence ID" value="NZ_JACCEV010000001.1"/>
</dbReference>
<sequence length="258" mass="27687">MKQDFLRQKLTPAQRLYGLFCCSYSVQAAEAISQSGYDFLIFDGEHCPNTMPGLHAQLLALAPTTTASIVRVSELNQGLFKQYLDLGVHALMVPNVQSAQEAELAVQFMKYPPLGRRGVAGSVRGSAYGRRKLSLEQANAQVALIVQAESVEAIQNIQEITDVDGVDAVFFGPNDLAADMGYFGMPAQAEVRETIAAAIQQVRAAGKVAGVLAGEKDCAFYLDAGATVVALASEIGILVAGADALIERVRTQYETEQR</sequence>
<keyword evidence="6" id="KW-1185">Reference proteome</keyword>
<dbReference type="Pfam" id="PF03328">
    <property type="entry name" value="HpcH_HpaI"/>
    <property type="match status" value="1"/>
</dbReference>
<comment type="similarity">
    <text evidence="1">Belongs to the HpcH/HpaI aldolase family.</text>
</comment>
<dbReference type="InterPro" id="IPR050251">
    <property type="entry name" value="HpcH-HpaI_aldolase"/>
</dbReference>
<accession>A0A853H3M4</accession>
<dbReference type="InterPro" id="IPR005000">
    <property type="entry name" value="Aldolase/citrate-lyase_domain"/>
</dbReference>
<name>A0A853H3M4_9BURK</name>
<dbReference type="GO" id="GO:0005737">
    <property type="term" value="C:cytoplasm"/>
    <property type="evidence" value="ECO:0007669"/>
    <property type="project" value="TreeGrafter"/>
</dbReference>
<protein>
    <recommendedName>
        <fullName evidence="4">HpcH/HpaI aldolase/citrate lyase domain-containing protein</fullName>
    </recommendedName>
</protein>
<evidence type="ECO:0000256" key="2">
    <source>
        <dbReference type="ARBA" id="ARBA00022723"/>
    </source>
</evidence>
<evidence type="ECO:0000313" key="6">
    <source>
        <dbReference type="Proteomes" id="UP000554144"/>
    </source>
</evidence>
<dbReference type="GO" id="GO:0016832">
    <property type="term" value="F:aldehyde-lyase activity"/>
    <property type="evidence" value="ECO:0007669"/>
    <property type="project" value="TreeGrafter"/>
</dbReference>
<evidence type="ECO:0000256" key="3">
    <source>
        <dbReference type="ARBA" id="ARBA00023239"/>
    </source>
</evidence>
<keyword evidence="2" id="KW-0479">Metal-binding</keyword>
<dbReference type="PANTHER" id="PTHR30502">
    <property type="entry name" value="2-KETO-3-DEOXY-L-RHAMNONATE ALDOLASE"/>
    <property type="match status" value="1"/>
</dbReference>
<dbReference type="InterPro" id="IPR040442">
    <property type="entry name" value="Pyrv_kinase-like_dom_sf"/>
</dbReference>
<dbReference type="Gene3D" id="3.20.20.60">
    <property type="entry name" value="Phosphoenolpyruvate-binding domains"/>
    <property type="match status" value="1"/>
</dbReference>
<evidence type="ECO:0000256" key="1">
    <source>
        <dbReference type="ARBA" id="ARBA00005568"/>
    </source>
</evidence>
<dbReference type="GO" id="GO:0046872">
    <property type="term" value="F:metal ion binding"/>
    <property type="evidence" value="ECO:0007669"/>
    <property type="project" value="UniProtKB-KW"/>
</dbReference>
<dbReference type="PANTHER" id="PTHR30502:SF0">
    <property type="entry name" value="PHOSPHOENOLPYRUVATE CARBOXYLASE FAMILY PROTEIN"/>
    <property type="match status" value="1"/>
</dbReference>
<dbReference type="InterPro" id="IPR015813">
    <property type="entry name" value="Pyrv/PenolPyrv_kinase-like_dom"/>
</dbReference>
<dbReference type="EMBL" id="JACCEV010000001">
    <property type="protein sequence ID" value="NYT85163.1"/>
    <property type="molecule type" value="Genomic_DNA"/>
</dbReference>
<feature type="domain" description="HpcH/HpaI aldolase/citrate lyase" evidence="4">
    <location>
        <begin position="17"/>
        <end position="236"/>
    </location>
</feature>
<organism evidence="5 6">
    <name type="scientific">Pollutimonas harenae</name>
    <dbReference type="NCBI Taxonomy" id="657015"/>
    <lineage>
        <taxon>Bacteria</taxon>
        <taxon>Pseudomonadati</taxon>
        <taxon>Pseudomonadota</taxon>
        <taxon>Betaproteobacteria</taxon>
        <taxon>Burkholderiales</taxon>
        <taxon>Alcaligenaceae</taxon>
        <taxon>Pollutimonas</taxon>
    </lineage>
</organism>
<dbReference type="SUPFAM" id="SSF51621">
    <property type="entry name" value="Phosphoenolpyruvate/pyruvate domain"/>
    <property type="match status" value="1"/>
</dbReference>
<evidence type="ECO:0000259" key="4">
    <source>
        <dbReference type="Pfam" id="PF03328"/>
    </source>
</evidence>
<dbReference type="AlphaFoldDB" id="A0A853H3M4"/>
<proteinExistence type="inferred from homology"/>
<dbReference type="Proteomes" id="UP000554144">
    <property type="component" value="Unassembled WGS sequence"/>
</dbReference>
<dbReference type="OrthoDB" id="86160at2"/>
<keyword evidence="3" id="KW-0456">Lyase</keyword>
<evidence type="ECO:0000313" key="5">
    <source>
        <dbReference type="EMBL" id="NYT85163.1"/>
    </source>
</evidence>
<gene>
    <name evidence="5" type="ORF">H0A62_06065</name>
</gene>
<comment type="caution">
    <text evidence="5">The sequence shown here is derived from an EMBL/GenBank/DDBJ whole genome shotgun (WGS) entry which is preliminary data.</text>
</comment>
<reference evidence="5 6" key="1">
    <citation type="submission" date="2020-07" db="EMBL/GenBank/DDBJ databases">
        <title>Taxonomic revisions and descriptions of new bacterial species based on genomic comparisons in the high-G+C-content subgroup of the family Alcaligenaceae.</title>
        <authorList>
            <person name="Szabo A."/>
            <person name="Felfoldi T."/>
        </authorList>
    </citation>
    <scope>NUCLEOTIDE SEQUENCE [LARGE SCALE GENOMIC DNA]</scope>
    <source>
        <strain evidence="5 6">DSM 25667</strain>
    </source>
</reference>